<evidence type="ECO:0000256" key="5">
    <source>
        <dbReference type="ARBA" id="ARBA00023157"/>
    </source>
</evidence>
<dbReference type="STRING" id="2015173.A0A026WT18"/>
<evidence type="ECO:0000256" key="4">
    <source>
        <dbReference type="ARBA" id="ARBA00022859"/>
    </source>
</evidence>
<dbReference type="PIRSF" id="PIRSF037945">
    <property type="entry name" value="PGRPs"/>
    <property type="match status" value="1"/>
</dbReference>
<feature type="disulfide bond" evidence="7">
    <location>
        <begin position="59"/>
        <end position="65"/>
    </location>
</feature>
<evidence type="ECO:0000259" key="10">
    <source>
        <dbReference type="SMART" id="SM00701"/>
    </source>
</evidence>
<dbReference type="InterPro" id="IPR015510">
    <property type="entry name" value="PGRP"/>
</dbReference>
<dbReference type="CDD" id="cd06583">
    <property type="entry name" value="PGRP"/>
    <property type="match status" value="1"/>
</dbReference>
<feature type="signal peptide" evidence="8">
    <location>
        <begin position="1"/>
        <end position="18"/>
    </location>
</feature>
<keyword evidence="5 7" id="KW-1015">Disulfide bond</keyword>
<keyword evidence="2 6" id="KW-0399">Innate immunity</keyword>
<keyword evidence="3 8" id="KW-0732">Signal</keyword>
<evidence type="ECO:0000313" key="12">
    <source>
        <dbReference type="Proteomes" id="UP000053097"/>
    </source>
</evidence>
<dbReference type="PANTHER" id="PTHR11022">
    <property type="entry name" value="PEPTIDOGLYCAN RECOGNITION PROTEIN"/>
    <property type="match status" value="1"/>
</dbReference>
<dbReference type="Gene3D" id="3.40.80.10">
    <property type="entry name" value="Peptidoglycan recognition protein-like"/>
    <property type="match status" value="1"/>
</dbReference>
<dbReference type="InterPro" id="IPR002502">
    <property type="entry name" value="Amidase_domain"/>
</dbReference>
<comment type="similarity">
    <text evidence="1 6">Belongs to the N-acetylmuramoyl-L-alanine amidase 2 family.</text>
</comment>
<dbReference type="InterPro" id="IPR036505">
    <property type="entry name" value="Amidase/PGRP_sf"/>
</dbReference>
<keyword evidence="4 6" id="KW-0391">Immunity</keyword>
<name>A0A026WT18_OOCBI</name>
<dbReference type="GO" id="GO:0042834">
    <property type="term" value="F:peptidoglycan binding"/>
    <property type="evidence" value="ECO:0007669"/>
    <property type="project" value="InterPro"/>
</dbReference>
<dbReference type="OMA" id="RFVVIHH"/>
<protein>
    <recommendedName>
        <fullName evidence="6">Peptidoglycan-recognition protein</fullName>
    </recommendedName>
</protein>
<feature type="chain" id="PRO_5001541360" description="Peptidoglycan-recognition protein" evidence="8">
    <location>
        <begin position="19"/>
        <end position="187"/>
    </location>
</feature>
<dbReference type="GO" id="GO:0008745">
    <property type="term" value="F:N-acetylmuramoyl-L-alanine amidase activity"/>
    <property type="evidence" value="ECO:0007669"/>
    <property type="project" value="InterPro"/>
</dbReference>
<dbReference type="GO" id="GO:0045087">
    <property type="term" value="P:innate immune response"/>
    <property type="evidence" value="ECO:0007669"/>
    <property type="project" value="UniProtKB-KW"/>
</dbReference>
<evidence type="ECO:0000313" key="11">
    <source>
        <dbReference type="EMBL" id="EZA58826.1"/>
    </source>
</evidence>
<dbReference type="FunFam" id="3.40.80.10:FF:000001">
    <property type="entry name" value="Peptidoglycan recognition protein 1"/>
    <property type="match status" value="1"/>
</dbReference>
<sequence>MLSRVCLALLLLLPASLANVECPKIIGRTQWTSTPAGAVNYLIIPILYVVIHHTVTPECNSRQECTSRVDGIRGYHMDDLGWDDIGYSFLIGGDGNVYEGCGWTREGAHTYGYNKKSIGIAFIGNFQNKDASQEMLNAAHKLIECGKDQGILRSNVRVIGARQVRQTSSPGNQLYEQIQDWSEWSNP</sequence>
<gene>
    <name evidence="11" type="ORF">X777_14995</name>
</gene>
<evidence type="ECO:0000259" key="9">
    <source>
        <dbReference type="SMART" id="SM00644"/>
    </source>
</evidence>
<dbReference type="SMART" id="SM00644">
    <property type="entry name" value="Ami_2"/>
    <property type="match status" value="1"/>
</dbReference>
<reference evidence="11 12" key="1">
    <citation type="journal article" date="2014" name="Curr. Biol.">
        <title>The genome of the clonal raider ant Cerapachys biroi.</title>
        <authorList>
            <person name="Oxley P.R."/>
            <person name="Ji L."/>
            <person name="Fetter-Pruneda I."/>
            <person name="McKenzie S.K."/>
            <person name="Li C."/>
            <person name="Hu H."/>
            <person name="Zhang G."/>
            <person name="Kronauer D.J."/>
        </authorList>
    </citation>
    <scope>NUCLEOTIDE SEQUENCE [LARGE SCALE GENOMIC DNA]</scope>
</reference>
<evidence type="ECO:0000256" key="6">
    <source>
        <dbReference type="PIRNR" id="PIRNR037945"/>
    </source>
</evidence>
<organism evidence="11 12">
    <name type="scientific">Ooceraea biroi</name>
    <name type="common">Clonal raider ant</name>
    <name type="synonym">Cerapachys biroi</name>
    <dbReference type="NCBI Taxonomy" id="2015173"/>
    <lineage>
        <taxon>Eukaryota</taxon>
        <taxon>Metazoa</taxon>
        <taxon>Ecdysozoa</taxon>
        <taxon>Arthropoda</taxon>
        <taxon>Hexapoda</taxon>
        <taxon>Insecta</taxon>
        <taxon>Pterygota</taxon>
        <taxon>Neoptera</taxon>
        <taxon>Endopterygota</taxon>
        <taxon>Hymenoptera</taxon>
        <taxon>Apocrita</taxon>
        <taxon>Aculeata</taxon>
        <taxon>Formicoidea</taxon>
        <taxon>Formicidae</taxon>
        <taxon>Dorylinae</taxon>
        <taxon>Ooceraea</taxon>
    </lineage>
</organism>
<evidence type="ECO:0000256" key="2">
    <source>
        <dbReference type="ARBA" id="ARBA00022588"/>
    </source>
</evidence>
<keyword evidence="12" id="KW-1185">Reference proteome</keyword>
<dbReference type="InterPro" id="IPR006619">
    <property type="entry name" value="PGRP_domain_met/bac"/>
</dbReference>
<evidence type="ECO:0000256" key="7">
    <source>
        <dbReference type="PIRSR" id="PIRSR037945-1"/>
    </source>
</evidence>
<dbReference type="PANTHER" id="PTHR11022:SF41">
    <property type="entry name" value="PEPTIDOGLYCAN-RECOGNITION PROTEIN LC-RELATED"/>
    <property type="match status" value="1"/>
</dbReference>
<dbReference type="GO" id="GO:0008270">
    <property type="term" value="F:zinc ion binding"/>
    <property type="evidence" value="ECO:0007669"/>
    <property type="project" value="InterPro"/>
</dbReference>
<evidence type="ECO:0000256" key="8">
    <source>
        <dbReference type="SAM" id="SignalP"/>
    </source>
</evidence>
<dbReference type="AlphaFoldDB" id="A0A026WT18"/>
<dbReference type="GO" id="GO:0009253">
    <property type="term" value="P:peptidoglycan catabolic process"/>
    <property type="evidence" value="ECO:0007669"/>
    <property type="project" value="InterPro"/>
</dbReference>
<feature type="domain" description="N-acetylmuramoyl-L-alanine amidase" evidence="9">
    <location>
        <begin position="34"/>
        <end position="171"/>
    </location>
</feature>
<accession>A0A026WT18</accession>
<dbReference type="Pfam" id="PF01510">
    <property type="entry name" value="Amidase_2"/>
    <property type="match status" value="1"/>
</dbReference>
<evidence type="ECO:0000256" key="3">
    <source>
        <dbReference type="ARBA" id="ARBA00022729"/>
    </source>
</evidence>
<dbReference type="InterPro" id="IPR017331">
    <property type="entry name" value="Peptidoglycan_recognition"/>
</dbReference>
<evidence type="ECO:0000256" key="1">
    <source>
        <dbReference type="ARBA" id="ARBA00007553"/>
    </source>
</evidence>
<dbReference type="OrthoDB" id="10001926at2759"/>
<dbReference type="EMBL" id="KK107119">
    <property type="protein sequence ID" value="EZA58826.1"/>
    <property type="molecule type" value="Genomic_DNA"/>
</dbReference>
<feature type="disulfide bond" evidence="7">
    <location>
        <begin position="22"/>
        <end position="145"/>
    </location>
</feature>
<dbReference type="Proteomes" id="UP000053097">
    <property type="component" value="Unassembled WGS sequence"/>
</dbReference>
<dbReference type="SUPFAM" id="SSF55846">
    <property type="entry name" value="N-acetylmuramoyl-L-alanine amidase-like"/>
    <property type="match status" value="1"/>
</dbReference>
<proteinExistence type="inferred from homology"/>
<feature type="domain" description="Peptidoglycan recognition protein family" evidence="10">
    <location>
        <begin position="23"/>
        <end position="165"/>
    </location>
</feature>
<dbReference type="SMART" id="SM00701">
    <property type="entry name" value="PGRP"/>
    <property type="match status" value="1"/>
</dbReference>